<protein>
    <submittedName>
        <fullName evidence="3">Uncharacterized protein</fullName>
    </submittedName>
</protein>
<proteinExistence type="predicted"/>
<evidence type="ECO:0000256" key="1">
    <source>
        <dbReference type="SAM" id="MobiDB-lite"/>
    </source>
</evidence>
<gene>
    <name evidence="3" type="ORF">FBUS_10952</name>
</gene>
<feature type="chain" id="PRO_5034693826" evidence="2">
    <location>
        <begin position="16"/>
        <end position="606"/>
    </location>
</feature>
<dbReference type="Proteomes" id="UP000728185">
    <property type="component" value="Unassembled WGS sequence"/>
</dbReference>
<keyword evidence="2" id="KW-0732">Signal</keyword>
<keyword evidence="4" id="KW-1185">Reference proteome</keyword>
<feature type="compositionally biased region" description="Polar residues" evidence="1">
    <location>
        <begin position="441"/>
        <end position="454"/>
    </location>
</feature>
<evidence type="ECO:0000313" key="4">
    <source>
        <dbReference type="Proteomes" id="UP000728185"/>
    </source>
</evidence>
<dbReference type="EMBL" id="LUCM01007355">
    <property type="protein sequence ID" value="KAA0190113.1"/>
    <property type="molecule type" value="Genomic_DNA"/>
</dbReference>
<feature type="compositionally biased region" description="Low complexity" evidence="1">
    <location>
        <begin position="511"/>
        <end position="520"/>
    </location>
</feature>
<evidence type="ECO:0000256" key="2">
    <source>
        <dbReference type="SAM" id="SignalP"/>
    </source>
</evidence>
<feature type="region of interest" description="Disordered" evidence="1">
    <location>
        <begin position="435"/>
        <end position="531"/>
    </location>
</feature>
<reference evidence="3" key="1">
    <citation type="submission" date="2019-05" db="EMBL/GenBank/DDBJ databases">
        <title>Annotation for the trematode Fasciolopsis buski.</title>
        <authorList>
            <person name="Choi Y.-J."/>
        </authorList>
    </citation>
    <scope>NUCLEOTIDE SEQUENCE</scope>
    <source>
        <strain evidence="3">HT</strain>
        <tissue evidence="3">Whole worm</tissue>
    </source>
</reference>
<feature type="compositionally biased region" description="Basic and acidic residues" evidence="1">
    <location>
        <begin position="487"/>
        <end position="507"/>
    </location>
</feature>
<feature type="signal peptide" evidence="2">
    <location>
        <begin position="1"/>
        <end position="15"/>
    </location>
</feature>
<sequence length="606" mass="66371">MRISCRFFFLQVCAGQLASTSDRPAADSDFDSGHRSSEFAQSMRQSDACSDIAIIQLKVDTHHECRNSPTMSIIHTNLNPGDSSIPVGSKLPPPSLVEIIGRISYTRPKNQTIRLDEVSPVQSNLADCSSELTHPMRHSAATEVTANTVQQIDGNVHNQSTRLTSQVISMYPSVILSTPENDTKLTAAKRASCMTTAELTRQRTSFLVLSKELGTLRFRSRRGRGRLRIQHTCSPKADVSATGTVAAGSPLSPMDIVKDLQIAKPSWLPVRRASTCFQSTTLPYTAPLTLPLVKPSIRRRKSSFHSRIPTLPGPVRLSGSLLSEDPSQLNDSVDAVMKVTAEKLGTPTIRNSDSLVFDGTGNRAVNSSPTTIQSPSAFVLAGFEDSADENYMKVPFAPVADVCLSPFIDLNLDRRAPNSHGTRLIEELLTKAVSPVKPCKSSRQTTQSRLNFSNKRSELELPSKRARTAGLKKKPPVRRSTRRAKAQKVDIKSEEVSSKTIQERTEGEGNSSSDQSSFPSPCRMKTRHQTRAGTIVKREKNGKNTKKPTAAICSNGNSFKFDSGPRSRSPWCFSYHTTPCVVVLDGSMNNPVKVSFGVRHEHCLSL</sequence>
<organism evidence="3 4">
    <name type="scientific">Fasciolopsis buskii</name>
    <dbReference type="NCBI Taxonomy" id="27845"/>
    <lineage>
        <taxon>Eukaryota</taxon>
        <taxon>Metazoa</taxon>
        <taxon>Spiralia</taxon>
        <taxon>Lophotrochozoa</taxon>
        <taxon>Platyhelminthes</taxon>
        <taxon>Trematoda</taxon>
        <taxon>Digenea</taxon>
        <taxon>Plagiorchiida</taxon>
        <taxon>Echinostomata</taxon>
        <taxon>Echinostomatoidea</taxon>
        <taxon>Fasciolidae</taxon>
        <taxon>Fasciolopsis</taxon>
    </lineage>
</organism>
<comment type="caution">
    <text evidence="3">The sequence shown here is derived from an EMBL/GenBank/DDBJ whole genome shotgun (WGS) entry which is preliminary data.</text>
</comment>
<dbReference type="AlphaFoldDB" id="A0A8E0VJZ8"/>
<name>A0A8E0VJZ8_9TREM</name>
<accession>A0A8E0VJZ8</accession>
<evidence type="ECO:0000313" key="3">
    <source>
        <dbReference type="EMBL" id="KAA0190113.1"/>
    </source>
</evidence>
<dbReference type="OrthoDB" id="342264at2759"/>
<feature type="region of interest" description="Disordered" evidence="1">
    <location>
        <begin position="21"/>
        <end position="42"/>
    </location>
</feature>
<feature type="compositionally biased region" description="Basic residues" evidence="1">
    <location>
        <begin position="464"/>
        <end position="486"/>
    </location>
</feature>